<dbReference type="RefSeq" id="WP_132225440.1">
    <property type="nucleotide sequence ID" value="NZ_JANKBG010000020.1"/>
</dbReference>
<reference evidence="1 2" key="1">
    <citation type="submission" date="2019-03" db="EMBL/GenBank/DDBJ databases">
        <title>Genomic Encyclopedia of Type Strains, Phase IV (KMG-IV): sequencing the most valuable type-strain genomes for metagenomic binning, comparative biology and taxonomic classification.</title>
        <authorList>
            <person name="Goeker M."/>
        </authorList>
    </citation>
    <scope>NUCLEOTIDE SEQUENCE [LARGE SCALE GENOMIC DNA]</scope>
    <source>
        <strain evidence="1 2">DSM 29481</strain>
    </source>
</reference>
<dbReference type="EMBL" id="SMBP01000021">
    <property type="protein sequence ID" value="TCU55697.1"/>
    <property type="molecule type" value="Genomic_DNA"/>
</dbReference>
<dbReference type="Proteomes" id="UP000295773">
    <property type="component" value="Unassembled WGS sequence"/>
</dbReference>
<name>A0A4R3T4Q9_9FIRM</name>
<accession>A0A4R3T4Q9</accession>
<dbReference type="AlphaFoldDB" id="A0A4R3T4Q9"/>
<organism evidence="1 2">
    <name type="scientific">Longicatena caecimuris</name>
    <dbReference type="NCBI Taxonomy" id="1796635"/>
    <lineage>
        <taxon>Bacteria</taxon>
        <taxon>Bacillati</taxon>
        <taxon>Bacillota</taxon>
        <taxon>Erysipelotrichia</taxon>
        <taxon>Erysipelotrichales</taxon>
        <taxon>Erysipelotrichaceae</taxon>
        <taxon>Longicatena</taxon>
    </lineage>
</organism>
<gene>
    <name evidence="1" type="ORF">EDD61_12128</name>
</gene>
<protein>
    <submittedName>
        <fullName evidence="1">Uncharacterized protein</fullName>
    </submittedName>
</protein>
<evidence type="ECO:0000313" key="2">
    <source>
        <dbReference type="Proteomes" id="UP000295773"/>
    </source>
</evidence>
<sequence>MDKKELIKLYLQNVDKMFGYANMDAYIDERLKKYMKYCQSKKQEEQIIIWLKLLHENFGKKIVYLGSYLALQEKDMSYLNNAFNSAVTWGQLTITNSSCDHSIYAWNVLPHIFCANRFRDIENIFPKENGLSKNGLKSACSITNLVMYLYYQEPAWKQYVIEESKGFLQGKHTSEEMAVISTFLSLFEKDWEKFSLELANLCKAHKKSKDYGENPFTRKISFFAFGLYNFARYLYKEEAKNIILPQNEFLFEDFRIYQESNNYQTGQSFCVFEEPLLLLNDLEKIDLPIMHLTAGRKRTLDIENYRQEVIKKIQALHYNQSS</sequence>
<proteinExistence type="predicted"/>
<keyword evidence="2" id="KW-1185">Reference proteome</keyword>
<comment type="caution">
    <text evidence="1">The sequence shown here is derived from an EMBL/GenBank/DDBJ whole genome shotgun (WGS) entry which is preliminary data.</text>
</comment>
<evidence type="ECO:0000313" key="1">
    <source>
        <dbReference type="EMBL" id="TCU55697.1"/>
    </source>
</evidence>